<feature type="region of interest" description="Disordered" evidence="1">
    <location>
        <begin position="25"/>
        <end position="64"/>
    </location>
</feature>
<feature type="compositionally biased region" description="Polar residues" evidence="1">
    <location>
        <begin position="48"/>
        <end position="64"/>
    </location>
</feature>
<sequence>MVEMMADMMVETIEDMIIIKEMKENRKKNLSPRSRSMMTMKKSHQKNLRWSQSLTTMKQKSMDI</sequence>
<reference evidence="2 3" key="1">
    <citation type="submission" date="2018-11" db="EMBL/GenBank/DDBJ databases">
        <authorList>
            <consortium name="Pathogen Informatics"/>
        </authorList>
    </citation>
    <scope>NUCLEOTIDE SEQUENCE [LARGE SCALE GENOMIC DNA]</scope>
</reference>
<evidence type="ECO:0000313" key="2">
    <source>
        <dbReference type="EMBL" id="VDN31306.1"/>
    </source>
</evidence>
<organism evidence="2 3">
    <name type="scientific">Cylicostephanus goldi</name>
    <name type="common">Nematode worm</name>
    <dbReference type="NCBI Taxonomy" id="71465"/>
    <lineage>
        <taxon>Eukaryota</taxon>
        <taxon>Metazoa</taxon>
        <taxon>Ecdysozoa</taxon>
        <taxon>Nematoda</taxon>
        <taxon>Chromadorea</taxon>
        <taxon>Rhabditida</taxon>
        <taxon>Rhabditina</taxon>
        <taxon>Rhabditomorpha</taxon>
        <taxon>Strongyloidea</taxon>
        <taxon>Strongylidae</taxon>
        <taxon>Cylicostephanus</taxon>
    </lineage>
</organism>
<dbReference type="EMBL" id="UYRV01118725">
    <property type="protein sequence ID" value="VDN31306.1"/>
    <property type="molecule type" value="Genomic_DNA"/>
</dbReference>
<evidence type="ECO:0000313" key="3">
    <source>
        <dbReference type="Proteomes" id="UP000271889"/>
    </source>
</evidence>
<evidence type="ECO:0000256" key="1">
    <source>
        <dbReference type="SAM" id="MobiDB-lite"/>
    </source>
</evidence>
<dbReference type="AlphaFoldDB" id="A0A3P7QK57"/>
<proteinExistence type="predicted"/>
<accession>A0A3P7QK57</accession>
<gene>
    <name evidence="2" type="ORF">CGOC_LOCUS11782</name>
</gene>
<dbReference type="Proteomes" id="UP000271889">
    <property type="component" value="Unassembled WGS sequence"/>
</dbReference>
<keyword evidence="3" id="KW-1185">Reference proteome</keyword>
<name>A0A3P7QK57_CYLGO</name>
<protein>
    <submittedName>
        <fullName evidence="2">Uncharacterized protein</fullName>
    </submittedName>
</protein>